<dbReference type="Proteomes" id="UP000823904">
    <property type="component" value="Unassembled WGS sequence"/>
</dbReference>
<reference evidence="1" key="1">
    <citation type="journal article" date="2021" name="PeerJ">
        <title>Extensive microbial diversity within the chicken gut microbiome revealed by metagenomics and culture.</title>
        <authorList>
            <person name="Gilroy R."/>
            <person name="Ravi A."/>
            <person name="Getino M."/>
            <person name="Pursley I."/>
            <person name="Horton D.L."/>
            <person name="Alikhan N.F."/>
            <person name="Baker D."/>
            <person name="Gharbi K."/>
            <person name="Hall N."/>
            <person name="Watson M."/>
            <person name="Adriaenssens E.M."/>
            <person name="Foster-Nyarko E."/>
            <person name="Jarju S."/>
            <person name="Secka A."/>
            <person name="Antonio M."/>
            <person name="Oren A."/>
            <person name="Chaudhuri R.R."/>
            <person name="La Ragione R."/>
            <person name="Hildebrand F."/>
            <person name="Pallen M.J."/>
        </authorList>
    </citation>
    <scope>NUCLEOTIDE SEQUENCE</scope>
    <source>
        <strain evidence="1">ChiSjej3B21-8574</strain>
    </source>
</reference>
<reference evidence="1" key="2">
    <citation type="submission" date="2021-04" db="EMBL/GenBank/DDBJ databases">
        <authorList>
            <person name="Gilroy R."/>
        </authorList>
    </citation>
    <scope>NUCLEOTIDE SEQUENCE</scope>
    <source>
        <strain evidence="1">ChiSjej3B21-8574</strain>
    </source>
</reference>
<dbReference type="EMBL" id="DWWD01000019">
    <property type="protein sequence ID" value="HJC49641.1"/>
    <property type="molecule type" value="Genomic_DNA"/>
</dbReference>
<proteinExistence type="predicted"/>
<protein>
    <submittedName>
        <fullName evidence="1">Uncharacterized protein</fullName>
    </submittedName>
</protein>
<dbReference type="AlphaFoldDB" id="A0A9D2PF14"/>
<comment type="caution">
    <text evidence="1">The sequence shown here is derived from an EMBL/GenBank/DDBJ whole genome shotgun (WGS) entry which is preliminary data.</text>
</comment>
<accession>A0A9D2PF14</accession>
<organism evidence="1 2">
    <name type="scientific">Candidatus Anaerostipes avistercoris</name>
    <dbReference type="NCBI Taxonomy" id="2838462"/>
    <lineage>
        <taxon>Bacteria</taxon>
        <taxon>Bacillati</taxon>
        <taxon>Bacillota</taxon>
        <taxon>Clostridia</taxon>
        <taxon>Lachnospirales</taxon>
        <taxon>Lachnospiraceae</taxon>
        <taxon>Anaerostipes</taxon>
    </lineage>
</organism>
<name>A0A9D2PF14_9FIRM</name>
<sequence length="126" mass="14834">MKILLISEKKRVFEKTESITRGWAEIIWYKYDDLKRNEYPVVNAVIIQFDNKMLKTNALGTIIKIKGIVGANIPILVLMNGTPQEIFSVLKAGAYDYIINIDNTQKYRKKIEDIILWNWYCEKYKI</sequence>
<evidence type="ECO:0000313" key="1">
    <source>
        <dbReference type="EMBL" id="HJC49641.1"/>
    </source>
</evidence>
<evidence type="ECO:0000313" key="2">
    <source>
        <dbReference type="Proteomes" id="UP000823904"/>
    </source>
</evidence>
<gene>
    <name evidence="1" type="ORF">H9754_03520</name>
</gene>